<dbReference type="Proteomes" id="UP000291022">
    <property type="component" value="Unassembled WGS sequence"/>
</dbReference>
<dbReference type="OMA" id="HAQVINP"/>
<reference evidence="1" key="3">
    <citation type="submission" date="2025-09" db="UniProtKB">
        <authorList>
            <consortium name="Ensembl"/>
        </authorList>
    </citation>
    <scope>IDENTIFICATION</scope>
</reference>
<dbReference type="AlphaFoldDB" id="A0A452QL33"/>
<accession>A0A452QL33</accession>
<dbReference type="SUPFAM" id="SSF54001">
    <property type="entry name" value="Cysteine proteinases"/>
    <property type="match status" value="1"/>
</dbReference>
<evidence type="ECO:0000313" key="1">
    <source>
        <dbReference type="Ensembl" id="ENSUAMP00000005984.1"/>
    </source>
</evidence>
<dbReference type="Ensembl" id="ENSUAMT00000006779.1">
    <property type="protein sequence ID" value="ENSUAMP00000005984.1"/>
    <property type="gene ID" value="ENSUAMG00000005289.1"/>
</dbReference>
<keyword evidence="2" id="KW-1185">Reference proteome</keyword>
<dbReference type="STRING" id="9643.ENSUAMP00000005984"/>
<name>A0A452QL33_URSAM</name>
<organism evidence="1 2">
    <name type="scientific">Ursus americanus</name>
    <name type="common">American black bear</name>
    <name type="synonym">Euarctos americanus</name>
    <dbReference type="NCBI Taxonomy" id="9643"/>
    <lineage>
        <taxon>Eukaryota</taxon>
        <taxon>Metazoa</taxon>
        <taxon>Chordata</taxon>
        <taxon>Craniata</taxon>
        <taxon>Vertebrata</taxon>
        <taxon>Euteleostomi</taxon>
        <taxon>Mammalia</taxon>
        <taxon>Eutheria</taxon>
        <taxon>Laurasiatheria</taxon>
        <taxon>Carnivora</taxon>
        <taxon>Caniformia</taxon>
        <taxon>Ursidae</taxon>
        <taxon>Ursus</taxon>
    </lineage>
</organism>
<proteinExistence type="predicted"/>
<dbReference type="InterPro" id="IPR038765">
    <property type="entry name" value="Papain-like_cys_pep_sf"/>
</dbReference>
<evidence type="ECO:0008006" key="3">
    <source>
        <dbReference type="Google" id="ProtNLM"/>
    </source>
</evidence>
<evidence type="ECO:0000313" key="2">
    <source>
        <dbReference type="Proteomes" id="UP000291022"/>
    </source>
</evidence>
<reference evidence="2" key="1">
    <citation type="submission" date="2016-06" db="EMBL/GenBank/DDBJ databases">
        <title>De novo assembly and RNA-Seq shows season-dependent expression and editing in black bear kidneys.</title>
        <authorList>
            <person name="Korstanje R."/>
            <person name="Srivastava A."/>
            <person name="Sarsani V.K."/>
            <person name="Sheehan S.M."/>
            <person name="Seger R.L."/>
            <person name="Barter M.E."/>
            <person name="Lindqvist C."/>
            <person name="Brody L.C."/>
            <person name="Mullikin J.C."/>
        </authorList>
    </citation>
    <scope>NUCLEOTIDE SEQUENCE [LARGE SCALE GENOMIC DNA]</scope>
</reference>
<protein>
    <recommendedName>
        <fullName evidence="3">Calpain catalytic domain-containing protein</fullName>
    </recommendedName>
</protein>
<sequence length="101" mass="11506">MAHNQEPLAKTTVIKFNGQDFNSLRDRCLSRGLPFEDETFPAETPSIGLKLLQGRDLSSLRWMRPKVSEPLRNIPIILRTQVQTGDATCIRWQLVREGPGF</sequence>
<reference evidence="1" key="2">
    <citation type="submission" date="2025-08" db="UniProtKB">
        <authorList>
            <consortium name="Ensembl"/>
        </authorList>
    </citation>
    <scope>IDENTIFICATION</scope>
</reference>
<dbReference type="GeneTree" id="ENSGT00940000160921"/>